<protein>
    <submittedName>
        <fullName evidence="1">Uncharacterized protein</fullName>
    </submittedName>
</protein>
<comment type="caution">
    <text evidence="1">The sequence shown here is derived from an EMBL/GenBank/DDBJ whole genome shotgun (WGS) entry which is preliminary data.</text>
</comment>
<name>A0A0F9UU46_9ZZZZ</name>
<dbReference type="EMBL" id="LAZR01000816">
    <property type="protein sequence ID" value="KKN57158.1"/>
    <property type="molecule type" value="Genomic_DNA"/>
</dbReference>
<evidence type="ECO:0000313" key="1">
    <source>
        <dbReference type="EMBL" id="KKN57158.1"/>
    </source>
</evidence>
<dbReference type="AlphaFoldDB" id="A0A0F9UU46"/>
<sequence>MAAAPGDFNPVRLGNWSTLKVVVFGTPGAEGAQTANRIEVPLTVETDDGQAVAEQIVYTVRVSDTELAAASSSAVIYVADSPVGAILEGSGTATVRVQTTAAGALTLAIEETSGSSGTPARRFLSVAATFGSKSYLRSDAASLTLSFT</sequence>
<accession>A0A0F9UU46</accession>
<gene>
    <name evidence="1" type="ORF">LCGC14_0564860</name>
</gene>
<organism evidence="1">
    <name type="scientific">marine sediment metagenome</name>
    <dbReference type="NCBI Taxonomy" id="412755"/>
    <lineage>
        <taxon>unclassified sequences</taxon>
        <taxon>metagenomes</taxon>
        <taxon>ecological metagenomes</taxon>
    </lineage>
</organism>
<reference evidence="1" key="1">
    <citation type="journal article" date="2015" name="Nature">
        <title>Complex archaea that bridge the gap between prokaryotes and eukaryotes.</title>
        <authorList>
            <person name="Spang A."/>
            <person name="Saw J.H."/>
            <person name="Jorgensen S.L."/>
            <person name="Zaremba-Niedzwiedzka K."/>
            <person name="Martijn J."/>
            <person name="Lind A.E."/>
            <person name="van Eijk R."/>
            <person name="Schleper C."/>
            <person name="Guy L."/>
            <person name="Ettema T.J."/>
        </authorList>
    </citation>
    <scope>NUCLEOTIDE SEQUENCE</scope>
</reference>
<proteinExistence type="predicted"/>